<evidence type="ECO:0000313" key="4">
    <source>
        <dbReference type="Proteomes" id="UP000515344"/>
    </source>
</evidence>
<dbReference type="InterPro" id="IPR046232">
    <property type="entry name" value="DUF6265"/>
</dbReference>
<dbReference type="KEGG" id="lacs:H4075_20275"/>
<dbReference type="EMBL" id="CP060007">
    <property type="protein sequence ID" value="QNA44371.1"/>
    <property type="molecule type" value="Genomic_DNA"/>
</dbReference>
<reference evidence="4" key="1">
    <citation type="submission" date="2020-08" db="EMBL/GenBank/DDBJ databases">
        <title>Lacibacter sp. S13-6-6 genome sequencing.</title>
        <authorList>
            <person name="Jin L."/>
        </authorList>
    </citation>
    <scope>NUCLEOTIDE SEQUENCE [LARGE SCALE GENOMIC DNA]</scope>
    <source>
        <strain evidence="4">S13-6-6</strain>
    </source>
</reference>
<gene>
    <name evidence="3" type="ORF">H4075_20275</name>
</gene>
<keyword evidence="1" id="KW-0732">Signal</keyword>
<sequence length="161" mass="18198">MKKNSIAFLLLFTVCSFVTESALLNGSVKSFHWLNGSWQMQTKRGIITEKWAVANDSTLAGESIMTRADGTEIPLEKIQLAFRNGNYYYIPTVKNQNGEQPVEFKITSHNETGFVAENPQHDFPKRISYTLVNKDSIHAVIDDGAATPVKKSNFYYSRKKD</sequence>
<dbReference type="Pfam" id="PF19780">
    <property type="entry name" value="DUF6265"/>
    <property type="match status" value="1"/>
</dbReference>
<keyword evidence="4" id="KW-1185">Reference proteome</keyword>
<evidence type="ECO:0000313" key="3">
    <source>
        <dbReference type="EMBL" id="QNA44371.1"/>
    </source>
</evidence>
<dbReference type="Proteomes" id="UP000515344">
    <property type="component" value="Chromosome"/>
</dbReference>
<feature type="signal peptide" evidence="1">
    <location>
        <begin position="1"/>
        <end position="21"/>
    </location>
</feature>
<evidence type="ECO:0000259" key="2">
    <source>
        <dbReference type="Pfam" id="PF19780"/>
    </source>
</evidence>
<dbReference type="RefSeq" id="WP_182802633.1">
    <property type="nucleotide sequence ID" value="NZ_CP060007.1"/>
</dbReference>
<evidence type="ECO:0000256" key="1">
    <source>
        <dbReference type="SAM" id="SignalP"/>
    </source>
</evidence>
<dbReference type="AlphaFoldDB" id="A0A7G5XFW8"/>
<accession>A0A7G5XFW8</accession>
<name>A0A7G5XFW8_9BACT</name>
<protein>
    <recommendedName>
        <fullName evidence="2">DUF6265 domain-containing protein</fullName>
    </recommendedName>
</protein>
<organism evidence="3 4">
    <name type="scientific">Lacibacter sediminis</name>
    <dbReference type="NCBI Taxonomy" id="2760713"/>
    <lineage>
        <taxon>Bacteria</taxon>
        <taxon>Pseudomonadati</taxon>
        <taxon>Bacteroidota</taxon>
        <taxon>Chitinophagia</taxon>
        <taxon>Chitinophagales</taxon>
        <taxon>Chitinophagaceae</taxon>
        <taxon>Lacibacter</taxon>
    </lineage>
</organism>
<proteinExistence type="predicted"/>
<feature type="chain" id="PRO_5029016944" description="DUF6265 domain-containing protein" evidence="1">
    <location>
        <begin position="22"/>
        <end position="161"/>
    </location>
</feature>
<feature type="domain" description="DUF6265" evidence="2">
    <location>
        <begin position="32"/>
        <end position="142"/>
    </location>
</feature>